<dbReference type="PANTHER" id="PTHR36206">
    <property type="entry name" value="ASPERCRYPTIN BIOSYNTHESIS CLUSTER-SPECIFIC TRANSCRIPTION REGULATOR ATNN-RELATED"/>
    <property type="match status" value="1"/>
</dbReference>
<dbReference type="AlphaFoldDB" id="G9NQL6"/>
<dbReference type="KEGG" id="tatv:25781194"/>
<dbReference type="EMBL" id="ABDG02000021">
    <property type="protein sequence ID" value="EHK46839.1"/>
    <property type="molecule type" value="Genomic_DNA"/>
</dbReference>
<dbReference type="PANTHER" id="PTHR36206:SF4">
    <property type="entry name" value="HYPOTHETICAL CONSERVED PROTEIN (EUROFUNG)-RELATED"/>
    <property type="match status" value="1"/>
</dbReference>
<accession>G9NQL6</accession>
<evidence type="ECO:0000256" key="1">
    <source>
        <dbReference type="ARBA" id="ARBA00022723"/>
    </source>
</evidence>
<evidence type="ECO:0000256" key="3">
    <source>
        <dbReference type="ARBA" id="ARBA00023015"/>
    </source>
</evidence>
<keyword evidence="7" id="KW-0732">Signal</keyword>
<keyword evidence="2" id="KW-0862">Zinc</keyword>
<evidence type="ECO:0000256" key="4">
    <source>
        <dbReference type="ARBA" id="ARBA00023125"/>
    </source>
</evidence>
<evidence type="ECO:0000256" key="6">
    <source>
        <dbReference type="ARBA" id="ARBA00023242"/>
    </source>
</evidence>
<name>G9NQL6_HYPAI</name>
<dbReference type="HOGENOM" id="CLU_1768338_0_0_1"/>
<dbReference type="Proteomes" id="UP000005426">
    <property type="component" value="Unassembled WGS sequence"/>
</dbReference>
<evidence type="ECO:0000256" key="7">
    <source>
        <dbReference type="SAM" id="SignalP"/>
    </source>
</evidence>
<dbReference type="GeneID" id="25781194"/>
<feature type="signal peptide" evidence="7">
    <location>
        <begin position="1"/>
        <end position="20"/>
    </location>
</feature>
<evidence type="ECO:0000313" key="8">
    <source>
        <dbReference type="EMBL" id="EHK46839.1"/>
    </source>
</evidence>
<gene>
    <name evidence="8" type="ORF">TRIATDRAFT_298771</name>
</gene>
<reference evidence="8 9" key="1">
    <citation type="journal article" date="2011" name="Genome Biol.">
        <title>Comparative genome sequence analysis underscores mycoparasitism as the ancestral life style of Trichoderma.</title>
        <authorList>
            <person name="Kubicek C.P."/>
            <person name="Herrera-Estrella A."/>
            <person name="Seidl-Seiboth V."/>
            <person name="Martinez D.A."/>
            <person name="Druzhinina I.S."/>
            <person name="Thon M."/>
            <person name="Zeilinger S."/>
            <person name="Casas-Flores S."/>
            <person name="Horwitz B.A."/>
            <person name="Mukherjee P.K."/>
            <person name="Mukherjee M."/>
            <person name="Kredics L."/>
            <person name="Alcaraz L.D."/>
            <person name="Aerts A."/>
            <person name="Antal Z."/>
            <person name="Atanasova L."/>
            <person name="Cervantes-Badillo M.G."/>
            <person name="Challacombe J."/>
            <person name="Chertkov O."/>
            <person name="McCluskey K."/>
            <person name="Coulpier F."/>
            <person name="Deshpande N."/>
            <person name="von Doehren H."/>
            <person name="Ebbole D.J."/>
            <person name="Esquivel-Naranjo E.U."/>
            <person name="Fekete E."/>
            <person name="Flipphi M."/>
            <person name="Glaser F."/>
            <person name="Gomez-Rodriguez E.Y."/>
            <person name="Gruber S."/>
            <person name="Han C."/>
            <person name="Henrissat B."/>
            <person name="Hermosa R."/>
            <person name="Hernandez-Onate M."/>
            <person name="Karaffa L."/>
            <person name="Kosti I."/>
            <person name="Le Crom S."/>
            <person name="Lindquist E."/>
            <person name="Lucas S."/>
            <person name="Luebeck M."/>
            <person name="Luebeck P.S."/>
            <person name="Margeot A."/>
            <person name="Metz B."/>
            <person name="Misra M."/>
            <person name="Nevalainen H."/>
            <person name="Omann M."/>
            <person name="Packer N."/>
            <person name="Perrone G."/>
            <person name="Uresti-Rivera E.E."/>
            <person name="Salamov A."/>
            <person name="Schmoll M."/>
            <person name="Seiboth B."/>
            <person name="Shapiro H."/>
            <person name="Sukno S."/>
            <person name="Tamayo-Ramos J.A."/>
            <person name="Tisch D."/>
            <person name="Wiest A."/>
            <person name="Wilkinson H.H."/>
            <person name="Zhang M."/>
            <person name="Coutinho P.M."/>
            <person name="Kenerley C.M."/>
            <person name="Monte E."/>
            <person name="Baker S.E."/>
            <person name="Grigoriev I.V."/>
        </authorList>
    </citation>
    <scope>NUCLEOTIDE SEQUENCE [LARGE SCALE GENOMIC DNA]</scope>
    <source>
        <strain evidence="9">ATCC 20476 / IMI 206040</strain>
    </source>
</reference>
<dbReference type="OrthoDB" id="2593732at2759"/>
<dbReference type="GO" id="GO:0003677">
    <property type="term" value="F:DNA binding"/>
    <property type="evidence" value="ECO:0007669"/>
    <property type="project" value="UniProtKB-KW"/>
</dbReference>
<feature type="chain" id="PRO_5003524762" evidence="7">
    <location>
        <begin position="21"/>
        <end position="147"/>
    </location>
</feature>
<keyword evidence="3" id="KW-0805">Transcription regulation</keyword>
<comment type="caution">
    <text evidence="8">The sequence shown here is derived from an EMBL/GenBank/DDBJ whole genome shotgun (WGS) entry which is preliminary data.</text>
</comment>
<evidence type="ECO:0000313" key="9">
    <source>
        <dbReference type="Proteomes" id="UP000005426"/>
    </source>
</evidence>
<keyword evidence="4" id="KW-0238">DNA-binding</keyword>
<protein>
    <submittedName>
        <fullName evidence="8">Uncharacterized protein</fullName>
    </submittedName>
</protein>
<keyword evidence="5" id="KW-0804">Transcription</keyword>
<keyword evidence="6" id="KW-0539">Nucleus</keyword>
<proteinExistence type="predicted"/>
<dbReference type="GO" id="GO:0046872">
    <property type="term" value="F:metal ion binding"/>
    <property type="evidence" value="ECO:0007669"/>
    <property type="project" value="UniProtKB-KW"/>
</dbReference>
<dbReference type="InterPro" id="IPR052360">
    <property type="entry name" value="Transcr_Regulatory_Proteins"/>
</dbReference>
<keyword evidence="9" id="KW-1185">Reference proteome</keyword>
<organism evidence="8 9">
    <name type="scientific">Hypocrea atroviridis (strain ATCC 20476 / IMI 206040)</name>
    <name type="common">Trichoderma atroviride</name>
    <dbReference type="NCBI Taxonomy" id="452589"/>
    <lineage>
        <taxon>Eukaryota</taxon>
        <taxon>Fungi</taxon>
        <taxon>Dikarya</taxon>
        <taxon>Ascomycota</taxon>
        <taxon>Pezizomycotina</taxon>
        <taxon>Sordariomycetes</taxon>
        <taxon>Hypocreomycetidae</taxon>
        <taxon>Hypocreales</taxon>
        <taxon>Hypocreaceae</taxon>
        <taxon>Trichoderma</taxon>
    </lineage>
</organism>
<sequence length="147" mass="15979">MNARDLKLLLLLELHYQTTSLMLDLKGDISPVSSSSDAQCTRINELSKNLILASSNPKSTFLVDTGVIAPLYFAATTTSCVCIRQQSLDLLRSISWKEGLWDSRIVVQIAEHLSVVEESGLVRIDVSGGVPELADIFSASVRSGTQV</sequence>
<evidence type="ECO:0000256" key="5">
    <source>
        <dbReference type="ARBA" id="ARBA00023163"/>
    </source>
</evidence>
<keyword evidence="1" id="KW-0479">Metal-binding</keyword>
<evidence type="ECO:0000256" key="2">
    <source>
        <dbReference type="ARBA" id="ARBA00022833"/>
    </source>
</evidence>